<evidence type="ECO:0000256" key="1">
    <source>
        <dbReference type="SAM" id="MobiDB-lite"/>
    </source>
</evidence>
<sequence length="258" mass="29094">MLKLKKLIKEHSWDREFGDPLPTFEDVMKQHQVNKLKEDWWDDMDSASQAQYIKDHPGSKQAQQADDEAGEEEPSGGQPSVDDSRRKAVQSGMALKKAEGEFGKDSPEYEAAKGADDEAQGEYQQAKASQEQRQKDINSGKAEPENKEEADLAAADARDSVEKQKQNRAYALQQPDPRDPRSPAEQEAGWDKTVADAEERAGEAEAKAKEFGAGRTGNELNQETLTVNGKQFRRISEGVEKQPKPKYEFSKFYQRFKR</sequence>
<feature type="compositionally biased region" description="Basic and acidic residues" evidence="1">
    <location>
        <begin position="130"/>
        <end position="165"/>
    </location>
</feature>
<feature type="compositionally biased region" description="Acidic residues" evidence="1">
    <location>
        <begin position="65"/>
        <end position="74"/>
    </location>
</feature>
<accession>A0A382QL09</accession>
<proteinExistence type="predicted"/>
<feature type="compositionally biased region" description="Basic and acidic residues" evidence="1">
    <location>
        <begin position="96"/>
        <end position="116"/>
    </location>
</feature>
<feature type="region of interest" description="Disordered" evidence="1">
    <location>
        <begin position="47"/>
        <end position="227"/>
    </location>
</feature>
<organism evidence="2">
    <name type="scientific">marine metagenome</name>
    <dbReference type="NCBI Taxonomy" id="408172"/>
    <lineage>
        <taxon>unclassified sequences</taxon>
        <taxon>metagenomes</taxon>
        <taxon>ecological metagenomes</taxon>
    </lineage>
</organism>
<feature type="compositionally biased region" description="Polar residues" evidence="1">
    <location>
        <begin position="218"/>
        <end position="227"/>
    </location>
</feature>
<dbReference type="EMBL" id="UINC01114963">
    <property type="protein sequence ID" value="SVC85638.1"/>
    <property type="molecule type" value="Genomic_DNA"/>
</dbReference>
<protein>
    <submittedName>
        <fullName evidence="2">Uncharacterized protein</fullName>
    </submittedName>
</protein>
<feature type="compositionally biased region" description="Basic and acidic residues" evidence="1">
    <location>
        <begin position="176"/>
        <end position="212"/>
    </location>
</feature>
<dbReference type="AlphaFoldDB" id="A0A382QL09"/>
<reference evidence="2" key="1">
    <citation type="submission" date="2018-05" db="EMBL/GenBank/DDBJ databases">
        <authorList>
            <person name="Lanie J.A."/>
            <person name="Ng W.-L."/>
            <person name="Kazmierczak K.M."/>
            <person name="Andrzejewski T.M."/>
            <person name="Davidsen T.M."/>
            <person name="Wayne K.J."/>
            <person name="Tettelin H."/>
            <person name="Glass J.I."/>
            <person name="Rusch D."/>
            <person name="Podicherti R."/>
            <person name="Tsui H.-C.T."/>
            <person name="Winkler M.E."/>
        </authorList>
    </citation>
    <scope>NUCLEOTIDE SEQUENCE</scope>
</reference>
<name>A0A382QL09_9ZZZZ</name>
<evidence type="ECO:0000313" key="2">
    <source>
        <dbReference type="EMBL" id="SVC85638.1"/>
    </source>
</evidence>
<gene>
    <name evidence="2" type="ORF">METZ01_LOCUS338492</name>
</gene>